<evidence type="ECO:0000256" key="1">
    <source>
        <dbReference type="SAM" id="SignalP"/>
    </source>
</evidence>
<organism evidence="2 3">
    <name type="scientific">Turicibacter sanguinis</name>
    <dbReference type="NCBI Taxonomy" id="154288"/>
    <lineage>
        <taxon>Bacteria</taxon>
        <taxon>Bacillati</taxon>
        <taxon>Bacillota</taxon>
        <taxon>Erysipelotrichia</taxon>
        <taxon>Erysipelotrichales</taxon>
        <taxon>Turicibacteraceae</taxon>
        <taxon>Turicibacter</taxon>
    </lineage>
</organism>
<protein>
    <recommendedName>
        <fullName evidence="4">Lipoprotein</fullName>
    </recommendedName>
</protein>
<comment type="caution">
    <text evidence="2">The sequence shown here is derived from an EMBL/GenBank/DDBJ whole genome shotgun (WGS) entry which is preliminary data.</text>
</comment>
<evidence type="ECO:0008006" key="4">
    <source>
        <dbReference type="Google" id="ProtNLM"/>
    </source>
</evidence>
<sequence>MKRKFRFLLIAYLFILIGCSRSNGSTHPVSYVANHSDHKPVETVIAALNSLQDKNISKYHEFTAFQMATDYTASYIATDPFASSPFENFLILHYLAAIVNNSTYEILEVQQVNENATVAVKMTIPNYTELLELSLPDVISVYRQHYASTNVEDFNAKTSLMTTMNEMINNSCEDLDSTEMINTFKLKNIEGSWYIVDNGLLYDEISQFVQFYNRQL</sequence>
<keyword evidence="1" id="KW-0732">Signal</keyword>
<dbReference type="AlphaFoldDB" id="A0A9X5ANN5"/>
<gene>
    <name evidence="2" type="ORF">GMA92_09055</name>
</gene>
<dbReference type="Proteomes" id="UP000487649">
    <property type="component" value="Unassembled WGS sequence"/>
</dbReference>
<dbReference type="PROSITE" id="PS51257">
    <property type="entry name" value="PROKAR_LIPOPROTEIN"/>
    <property type="match status" value="1"/>
</dbReference>
<feature type="signal peptide" evidence="1">
    <location>
        <begin position="1"/>
        <end position="24"/>
    </location>
</feature>
<proteinExistence type="predicted"/>
<accession>A0A9X5ANN5</accession>
<evidence type="ECO:0000313" key="3">
    <source>
        <dbReference type="Proteomes" id="UP000487649"/>
    </source>
</evidence>
<dbReference type="EMBL" id="WMQE01000019">
    <property type="protein sequence ID" value="MTK21568.1"/>
    <property type="molecule type" value="Genomic_DNA"/>
</dbReference>
<feature type="chain" id="PRO_5040781543" description="Lipoprotein" evidence="1">
    <location>
        <begin position="25"/>
        <end position="216"/>
    </location>
</feature>
<name>A0A9X5ANN5_9FIRM</name>
<evidence type="ECO:0000313" key="2">
    <source>
        <dbReference type="EMBL" id="MTK21568.1"/>
    </source>
</evidence>
<reference evidence="2 3" key="1">
    <citation type="journal article" date="2019" name="Nat. Med.">
        <title>A library of human gut bacterial isolates paired with longitudinal multiomics data enables mechanistic microbiome research.</title>
        <authorList>
            <person name="Poyet M."/>
            <person name="Groussin M."/>
            <person name="Gibbons S.M."/>
            <person name="Avila-Pacheco J."/>
            <person name="Jiang X."/>
            <person name="Kearney S.M."/>
            <person name="Perrotta A.R."/>
            <person name="Berdy B."/>
            <person name="Zhao S."/>
            <person name="Lieberman T.D."/>
            <person name="Swanson P.K."/>
            <person name="Smith M."/>
            <person name="Roesemann S."/>
            <person name="Alexander J.E."/>
            <person name="Rich S.A."/>
            <person name="Livny J."/>
            <person name="Vlamakis H."/>
            <person name="Clish C."/>
            <person name="Bullock K."/>
            <person name="Deik A."/>
            <person name="Scott J."/>
            <person name="Pierce K.A."/>
            <person name="Xavier R.J."/>
            <person name="Alm E.J."/>
        </authorList>
    </citation>
    <scope>NUCLEOTIDE SEQUENCE [LARGE SCALE GENOMIC DNA]</scope>
    <source>
        <strain evidence="2 3">BIOML-A198</strain>
    </source>
</reference>